<sequence length="63" mass="6850">MTGEKCFGLKQPSGLPYRLQLIAICCECDSKSARKPLPANHFPAKDIAKHKKTAPALFLPVAV</sequence>
<gene>
    <name evidence="1" type="ORF">AGR13a_Cc140011</name>
</gene>
<accession>A0ABP2BCY7</accession>
<comment type="caution">
    <text evidence="1">The sequence shown here is derived from an EMBL/GenBank/DDBJ whole genome shotgun (WGS) entry which is preliminary data.</text>
</comment>
<dbReference type="EMBL" id="FBWH01000006">
    <property type="protein sequence ID" value="CUX09238.1"/>
    <property type="molecule type" value="Genomic_DNA"/>
</dbReference>
<name>A0ABP2BCY7_9HYPH</name>
<keyword evidence="2" id="KW-1185">Reference proteome</keyword>
<evidence type="ECO:0000313" key="2">
    <source>
        <dbReference type="Proteomes" id="UP000191812"/>
    </source>
</evidence>
<organism evidence="1 2">
    <name type="scientific">Agrobacterium genomosp. 13 str. CFBP 6927</name>
    <dbReference type="NCBI Taxonomy" id="1183428"/>
    <lineage>
        <taxon>Bacteria</taxon>
        <taxon>Pseudomonadati</taxon>
        <taxon>Pseudomonadota</taxon>
        <taxon>Alphaproteobacteria</taxon>
        <taxon>Hyphomicrobiales</taxon>
        <taxon>Rhizobiaceae</taxon>
        <taxon>Rhizobium/Agrobacterium group</taxon>
        <taxon>Agrobacterium</taxon>
        <taxon>Agrobacterium tumefaciens complex</taxon>
    </lineage>
</organism>
<protein>
    <submittedName>
        <fullName evidence="1">Uncharacterized protein</fullName>
    </submittedName>
</protein>
<reference evidence="1 2" key="1">
    <citation type="submission" date="2016-01" db="EMBL/GenBank/DDBJ databases">
        <authorList>
            <person name="Regsiter A."/>
            <person name="william w."/>
        </authorList>
    </citation>
    <scope>NUCLEOTIDE SEQUENCE [LARGE SCALE GENOMIC DNA]</scope>
    <source>
        <strain evidence="1 2">CFBP 6927</strain>
    </source>
</reference>
<evidence type="ECO:0000313" key="1">
    <source>
        <dbReference type="EMBL" id="CUX09238.1"/>
    </source>
</evidence>
<dbReference type="Proteomes" id="UP000191812">
    <property type="component" value="Unassembled WGS sequence"/>
</dbReference>
<proteinExistence type="predicted"/>